<reference evidence="2 3" key="1">
    <citation type="submission" date="2018-06" db="EMBL/GenBank/DDBJ databases">
        <title>Actinomadura craniellae sp. nov. isolated from marine sponge Craniella sp.</title>
        <authorList>
            <person name="Li L."/>
            <person name="Xu Q.H."/>
            <person name="Lin H.W."/>
            <person name="Lu Y.H."/>
        </authorList>
    </citation>
    <scope>NUCLEOTIDE SEQUENCE [LARGE SCALE GENOMIC DNA]</scope>
    <source>
        <strain evidence="2 3">LHW63021</strain>
    </source>
</reference>
<keyword evidence="3" id="KW-1185">Reference proteome</keyword>
<evidence type="ECO:0000313" key="3">
    <source>
        <dbReference type="Proteomes" id="UP000251891"/>
    </source>
</evidence>
<protein>
    <submittedName>
        <fullName evidence="2">DUF397 domain-containing protein</fullName>
    </submittedName>
</protein>
<dbReference type="Pfam" id="PF04149">
    <property type="entry name" value="DUF397"/>
    <property type="match status" value="1"/>
</dbReference>
<evidence type="ECO:0000313" key="2">
    <source>
        <dbReference type="EMBL" id="RAY13484.1"/>
    </source>
</evidence>
<proteinExistence type="predicted"/>
<feature type="domain" description="DUF397" evidence="1">
    <location>
        <begin position="3"/>
        <end position="57"/>
    </location>
</feature>
<comment type="caution">
    <text evidence="2">The sequence shown here is derived from an EMBL/GenBank/DDBJ whole genome shotgun (WGS) entry which is preliminary data.</text>
</comment>
<gene>
    <name evidence="2" type="ORF">DPM19_20735</name>
</gene>
<dbReference type="EMBL" id="QLYX01000009">
    <property type="protein sequence ID" value="RAY13484.1"/>
    <property type="molecule type" value="Genomic_DNA"/>
</dbReference>
<sequence length="63" mass="6737">MTVWRKSSHSGGSSTHSDCIEVARLNGVIAFRDSKAPGTGHITIPAENFAVLVARLKSTRSNL</sequence>
<evidence type="ECO:0000259" key="1">
    <source>
        <dbReference type="Pfam" id="PF04149"/>
    </source>
</evidence>
<dbReference type="InterPro" id="IPR007278">
    <property type="entry name" value="DUF397"/>
</dbReference>
<organism evidence="2 3">
    <name type="scientific">Actinomadura craniellae</name>
    <dbReference type="NCBI Taxonomy" id="2231787"/>
    <lineage>
        <taxon>Bacteria</taxon>
        <taxon>Bacillati</taxon>
        <taxon>Actinomycetota</taxon>
        <taxon>Actinomycetes</taxon>
        <taxon>Streptosporangiales</taxon>
        <taxon>Thermomonosporaceae</taxon>
        <taxon>Actinomadura</taxon>
    </lineage>
</organism>
<dbReference type="RefSeq" id="WP_111869608.1">
    <property type="nucleotide sequence ID" value="NZ_QLYX01000009.1"/>
</dbReference>
<dbReference type="AlphaFoldDB" id="A0A365H303"/>
<dbReference type="Proteomes" id="UP000251891">
    <property type="component" value="Unassembled WGS sequence"/>
</dbReference>
<name>A0A365H303_9ACTN</name>
<dbReference type="OrthoDB" id="3430276at2"/>
<accession>A0A365H303</accession>